<protein>
    <recommendedName>
        <fullName evidence="11">GH18 domain-containing protein</fullName>
    </recommendedName>
</protein>
<evidence type="ECO:0000256" key="5">
    <source>
        <dbReference type="ARBA" id="ARBA00023295"/>
    </source>
</evidence>
<proteinExistence type="inferred from homology"/>
<feature type="compositionally biased region" description="Polar residues" evidence="9">
    <location>
        <begin position="63"/>
        <end position="91"/>
    </location>
</feature>
<comment type="catalytic activity">
    <reaction evidence="1">
        <text>Random endo-hydrolysis of N-acetyl-beta-D-glucosaminide (1-&gt;4)-beta-linkages in chitin and chitodextrins.</text>
        <dbReference type="EC" id="3.2.1.14"/>
    </reaction>
</comment>
<reference evidence="12" key="3">
    <citation type="submission" date="2024-01" db="EMBL/GenBank/DDBJ databases">
        <authorList>
            <person name="Coelho M.A."/>
            <person name="David-Palma M."/>
            <person name="Shea T."/>
            <person name="Sun S."/>
            <person name="Cuomo C.A."/>
            <person name="Heitman J."/>
        </authorList>
    </citation>
    <scope>NUCLEOTIDE SEQUENCE</scope>
    <source>
        <strain evidence="12">CBS 7841</strain>
    </source>
</reference>
<feature type="region of interest" description="Disordered" evidence="9">
    <location>
        <begin position="63"/>
        <end position="95"/>
    </location>
</feature>
<feature type="chain" id="PRO_5042601285" description="GH18 domain-containing protein" evidence="10">
    <location>
        <begin position="28"/>
        <end position="471"/>
    </location>
</feature>
<accession>A0AAJ8JVJ1</accession>
<evidence type="ECO:0000256" key="2">
    <source>
        <dbReference type="ARBA" id="ARBA00022801"/>
    </source>
</evidence>
<dbReference type="Gene3D" id="3.20.20.80">
    <property type="entry name" value="Glycosidases"/>
    <property type="match status" value="1"/>
</dbReference>
<keyword evidence="13" id="KW-1185">Reference proteome</keyword>
<evidence type="ECO:0000313" key="13">
    <source>
        <dbReference type="Proteomes" id="UP000094043"/>
    </source>
</evidence>
<evidence type="ECO:0000256" key="6">
    <source>
        <dbReference type="ARBA" id="ARBA00023326"/>
    </source>
</evidence>
<gene>
    <name evidence="12" type="ORF">L203_104471</name>
</gene>
<dbReference type="InterPro" id="IPR001579">
    <property type="entry name" value="Glyco_hydro_18_chit_AS"/>
</dbReference>
<evidence type="ECO:0000256" key="10">
    <source>
        <dbReference type="SAM" id="SignalP"/>
    </source>
</evidence>
<sequence>MRSASVLAILSVLAATVINAAPAPTDAVYTCDSATTWHSQDKTGTCPAGTVCSANAAGNPCQSGSSTFTKTETVTGSSGSTNTKPTDVTNDSGSNGNGGTRFVAYWENYANLGGTQATQLDGVTHVILSFADLRQWATPQQNFLFAHSTNGDFDASTAATLKGMKSDLKVTAALGGWGLDAPIAAAVRGAGAMSVFIDNTVNFVKQFNLDGIDIDWEFPAKNDVPNFVTFIKQLREKLGKDKIISIAVGARTDTSDVEAYTKDTFTQLNDLVDMWNVMTYDYVNRYSTKTEQQGGGRVVDTVMAYYQQQGMPMKKANIGFAMNAKYFTNVQSCSAAKPIGCPLPGQSYYEDKITGDNFKSGWLRFNSGLDSGLGINGTKWATDMRPKFEARPKDGSTEIKGDLSNAWYDGNQPELDRTFWTWTSEKDMGDTCKEWKTKVGGMMVWSMNHDDQGQAGGSHFKALAACVKGAK</sequence>
<comment type="similarity">
    <text evidence="8">Belongs to the glycosyl hydrolase 18 family.</text>
</comment>
<dbReference type="SMART" id="SM00636">
    <property type="entry name" value="Glyco_18"/>
    <property type="match status" value="1"/>
</dbReference>
<reference evidence="12" key="2">
    <citation type="journal article" date="2022" name="Elife">
        <title>Obligate sexual reproduction of a homothallic fungus closely related to the Cryptococcus pathogenic species complex.</title>
        <authorList>
            <person name="Passer A.R."/>
            <person name="Clancey S.A."/>
            <person name="Shea T."/>
            <person name="David-Palma M."/>
            <person name="Averette A.F."/>
            <person name="Boekhout T."/>
            <person name="Porcel B.M."/>
            <person name="Nowrousian M."/>
            <person name="Cuomo C.A."/>
            <person name="Sun S."/>
            <person name="Heitman J."/>
            <person name="Coelho M.A."/>
        </authorList>
    </citation>
    <scope>NUCLEOTIDE SEQUENCE</scope>
    <source>
        <strain evidence="12">CBS 7841</strain>
    </source>
</reference>
<dbReference type="GO" id="GO:0006032">
    <property type="term" value="P:chitin catabolic process"/>
    <property type="evidence" value="ECO:0007669"/>
    <property type="project" value="UniProtKB-KW"/>
</dbReference>
<evidence type="ECO:0000256" key="3">
    <source>
        <dbReference type="ARBA" id="ARBA00023024"/>
    </source>
</evidence>
<dbReference type="GO" id="GO:0005576">
    <property type="term" value="C:extracellular region"/>
    <property type="evidence" value="ECO:0007669"/>
    <property type="project" value="TreeGrafter"/>
</dbReference>
<feature type="domain" description="GH18" evidence="11">
    <location>
        <begin position="100"/>
        <end position="466"/>
    </location>
</feature>
<dbReference type="PROSITE" id="PS51910">
    <property type="entry name" value="GH18_2"/>
    <property type="match status" value="1"/>
</dbReference>
<evidence type="ECO:0000256" key="4">
    <source>
        <dbReference type="ARBA" id="ARBA00023277"/>
    </source>
</evidence>
<dbReference type="KEGG" id="cdep:91088681"/>
<dbReference type="PANTHER" id="PTHR11177">
    <property type="entry name" value="CHITINASE"/>
    <property type="match status" value="1"/>
</dbReference>
<dbReference type="InterPro" id="IPR017853">
    <property type="entry name" value="GH"/>
</dbReference>
<dbReference type="PANTHER" id="PTHR11177:SF317">
    <property type="entry name" value="CHITINASE 12-RELATED"/>
    <property type="match status" value="1"/>
</dbReference>
<keyword evidence="6" id="KW-0624">Polysaccharide degradation</keyword>
<evidence type="ECO:0000313" key="12">
    <source>
        <dbReference type="EMBL" id="WVN89253.1"/>
    </source>
</evidence>
<dbReference type="GO" id="GO:0008843">
    <property type="term" value="F:endochitinase activity"/>
    <property type="evidence" value="ECO:0007669"/>
    <property type="project" value="UniProtKB-EC"/>
</dbReference>
<name>A0AAJ8JVJ1_9TREE</name>
<keyword evidence="10" id="KW-0732">Signal</keyword>
<keyword evidence="3" id="KW-0146">Chitin degradation</keyword>
<keyword evidence="5 7" id="KW-0326">Glycosidase</keyword>
<dbReference type="InterPro" id="IPR011583">
    <property type="entry name" value="Chitinase_II/V-like_cat"/>
</dbReference>
<dbReference type="SUPFAM" id="SSF51445">
    <property type="entry name" value="(Trans)glycosidases"/>
    <property type="match status" value="1"/>
</dbReference>
<dbReference type="Proteomes" id="UP000094043">
    <property type="component" value="Chromosome 5"/>
</dbReference>
<feature type="signal peptide" evidence="10">
    <location>
        <begin position="1"/>
        <end position="27"/>
    </location>
</feature>
<evidence type="ECO:0000256" key="9">
    <source>
        <dbReference type="SAM" id="MobiDB-lite"/>
    </source>
</evidence>
<dbReference type="EMBL" id="CP143788">
    <property type="protein sequence ID" value="WVN89253.1"/>
    <property type="molecule type" value="Genomic_DNA"/>
</dbReference>
<dbReference type="RefSeq" id="XP_066069953.1">
    <property type="nucleotide sequence ID" value="XM_066213856.1"/>
</dbReference>
<dbReference type="GeneID" id="91088681"/>
<dbReference type="Pfam" id="PF00704">
    <property type="entry name" value="Glyco_hydro_18"/>
    <property type="match status" value="1"/>
</dbReference>
<dbReference type="GO" id="GO:0008061">
    <property type="term" value="F:chitin binding"/>
    <property type="evidence" value="ECO:0007669"/>
    <property type="project" value="InterPro"/>
</dbReference>
<keyword evidence="2 7" id="KW-0378">Hydrolase</keyword>
<evidence type="ECO:0000256" key="1">
    <source>
        <dbReference type="ARBA" id="ARBA00000822"/>
    </source>
</evidence>
<organism evidence="12 13">
    <name type="scientific">Cryptococcus depauperatus CBS 7841</name>
    <dbReference type="NCBI Taxonomy" id="1295531"/>
    <lineage>
        <taxon>Eukaryota</taxon>
        <taxon>Fungi</taxon>
        <taxon>Dikarya</taxon>
        <taxon>Basidiomycota</taxon>
        <taxon>Agaricomycotina</taxon>
        <taxon>Tremellomycetes</taxon>
        <taxon>Tremellales</taxon>
        <taxon>Cryptococcaceae</taxon>
        <taxon>Cryptococcus</taxon>
    </lineage>
</organism>
<dbReference type="InterPro" id="IPR001223">
    <property type="entry name" value="Glyco_hydro18_cat"/>
</dbReference>
<evidence type="ECO:0000256" key="8">
    <source>
        <dbReference type="RuleBase" id="RU004453"/>
    </source>
</evidence>
<dbReference type="PROSITE" id="PS01095">
    <property type="entry name" value="GH18_1"/>
    <property type="match status" value="1"/>
</dbReference>
<keyword evidence="4" id="KW-0119">Carbohydrate metabolism</keyword>
<evidence type="ECO:0000259" key="11">
    <source>
        <dbReference type="PROSITE" id="PS51910"/>
    </source>
</evidence>
<dbReference type="InterPro" id="IPR050314">
    <property type="entry name" value="Glycosyl_Hydrlase_18"/>
</dbReference>
<reference evidence="12" key="1">
    <citation type="submission" date="2016-06" db="EMBL/GenBank/DDBJ databases">
        <authorList>
            <person name="Cuomo C."/>
            <person name="Litvintseva A."/>
            <person name="Heitman J."/>
            <person name="Chen Y."/>
            <person name="Sun S."/>
            <person name="Springer D."/>
            <person name="Dromer F."/>
            <person name="Young S."/>
            <person name="Zeng Q."/>
            <person name="Chapman S."/>
            <person name="Gujja S."/>
            <person name="Saif S."/>
            <person name="Birren B."/>
        </authorList>
    </citation>
    <scope>NUCLEOTIDE SEQUENCE</scope>
    <source>
        <strain evidence="12">CBS 7841</strain>
    </source>
</reference>
<dbReference type="GO" id="GO:0000272">
    <property type="term" value="P:polysaccharide catabolic process"/>
    <property type="evidence" value="ECO:0007669"/>
    <property type="project" value="UniProtKB-KW"/>
</dbReference>
<evidence type="ECO:0000256" key="7">
    <source>
        <dbReference type="RuleBase" id="RU000489"/>
    </source>
</evidence>
<dbReference type="AlphaFoldDB" id="A0AAJ8JVJ1"/>